<evidence type="ECO:0008006" key="5">
    <source>
        <dbReference type="Google" id="ProtNLM"/>
    </source>
</evidence>
<organism evidence="3 4">
    <name type="scientific">Janthinobacterium lividum</name>
    <dbReference type="NCBI Taxonomy" id="29581"/>
    <lineage>
        <taxon>Bacteria</taxon>
        <taxon>Pseudomonadati</taxon>
        <taxon>Pseudomonadota</taxon>
        <taxon>Betaproteobacteria</taxon>
        <taxon>Burkholderiales</taxon>
        <taxon>Oxalobacteraceae</taxon>
        <taxon>Janthinobacterium</taxon>
    </lineage>
</organism>
<feature type="transmembrane region" description="Helical" evidence="2">
    <location>
        <begin position="261"/>
        <end position="287"/>
    </location>
</feature>
<protein>
    <recommendedName>
        <fullName evidence="5">Alpha-xenorhabdolysin family binary toxin subunit A</fullName>
    </recommendedName>
</protein>
<name>A0A1E8PJ93_9BURK</name>
<proteinExistence type="predicted"/>
<evidence type="ECO:0000256" key="2">
    <source>
        <dbReference type="SAM" id="Phobius"/>
    </source>
</evidence>
<dbReference type="Proteomes" id="UP000092634">
    <property type="component" value="Unassembled WGS sequence"/>
</dbReference>
<dbReference type="Gene3D" id="1.20.1170.10">
    <property type="match status" value="1"/>
</dbReference>
<evidence type="ECO:0000313" key="4">
    <source>
        <dbReference type="Proteomes" id="UP000092634"/>
    </source>
</evidence>
<comment type="caution">
    <text evidence="3">The sequence shown here is derived from an EMBL/GenBank/DDBJ whole genome shotgun (WGS) entry which is preliminary data.</text>
</comment>
<evidence type="ECO:0000313" key="3">
    <source>
        <dbReference type="EMBL" id="OFJ46343.1"/>
    </source>
</evidence>
<reference evidence="3 4" key="1">
    <citation type="submission" date="2016-10" db="EMBL/GenBank/DDBJ databases">
        <title>Updated version of Genome Assembly of Janthinobacterium lividum ERGS5:01.</title>
        <authorList>
            <person name="Kumar R."/>
            <person name="Acharya V."/>
            <person name="Singh D."/>
        </authorList>
    </citation>
    <scope>NUCLEOTIDE SEQUENCE [LARGE SCALE GENOMIC DNA]</scope>
    <source>
        <strain evidence="3 4">ERGS5:01</strain>
    </source>
</reference>
<accession>A0A1E8PJ93</accession>
<feature type="transmembrane region" description="Helical" evidence="2">
    <location>
        <begin position="228"/>
        <end position="255"/>
    </location>
</feature>
<feature type="coiled-coil region" evidence="1">
    <location>
        <begin position="158"/>
        <end position="188"/>
    </location>
</feature>
<keyword evidence="1" id="KW-0175">Coiled coil</keyword>
<keyword evidence="2" id="KW-0812">Transmembrane</keyword>
<dbReference type="NCBIfam" id="NF033928">
    <property type="entry name" value="alph_xenorhab_A"/>
    <property type="match status" value="1"/>
</dbReference>
<dbReference type="EMBL" id="MAQB02000015">
    <property type="protein sequence ID" value="OFJ46343.1"/>
    <property type="molecule type" value="Genomic_DNA"/>
</dbReference>
<evidence type="ECO:0000256" key="1">
    <source>
        <dbReference type="SAM" id="Coils"/>
    </source>
</evidence>
<sequence>MTLFLPSSTLLTPGDNPDSQRFVLASQQWIDLQTRIQAVLALPSDIGEYEQRYGDASSGSQMKECFDAMRKLRQTAERYGSPSSLRAKILRDPNFLASGTRPKNDAFSATVWTVERAHRDAFTLSSTLRSIPEMARHESAADVTAGIKSLFLNNGQILDNMQNTIAQIGELIAEFEQIETALDEAQLLMRTFTERSSKTRTELDKEIGALGQKIGELERARDAAYSKWLALTISACIVPAVIGIVGIAIMVILAVPTGGGSFAIGSAVTGGGVALSAAALGAAAGVARGKYDGLVQEVHDQSAFLAKRVCYRSDLGALDELMKFSLPASNGILGQLRSVQAAWSASARELGARASDLSVDNLHTGPWLREAEMVKAADGWRTLDNALKAFITGSFVDANLIGFGASLPPDQPDWQQQLATRLAA</sequence>
<keyword evidence="2" id="KW-0472">Membrane</keyword>
<dbReference type="AlphaFoldDB" id="A0A1E8PJ93"/>
<keyword evidence="2" id="KW-1133">Transmembrane helix</keyword>
<gene>
    <name evidence="3" type="ORF">BA896_022510</name>
</gene>